<keyword evidence="4" id="KW-0804">Transcription</keyword>
<dbReference type="GO" id="GO:0005829">
    <property type="term" value="C:cytosol"/>
    <property type="evidence" value="ECO:0007669"/>
    <property type="project" value="TreeGrafter"/>
</dbReference>
<dbReference type="InterPro" id="IPR000847">
    <property type="entry name" value="LysR_HTH_N"/>
</dbReference>
<dbReference type="PANTHER" id="PTHR30419">
    <property type="entry name" value="HTH-TYPE TRANSCRIPTIONAL REGULATOR YBHD"/>
    <property type="match status" value="1"/>
</dbReference>
<evidence type="ECO:0000259" key="5">
    <source>
        <dbReference type="PROSITE" id="PS50931"/>
    </source>
</evidence>
<evidence type="ECO:0000313" key="7">
    <source>
        <dbReference type="Proteomes" id="UP000257143"/>
    </source>
</evidence>
<dbReference type="Pfam" id="PF03466">
    <property type="entry name" value="LysR_substrate"/>
    <property type="match status" value="1"/>
</dbReference>
<reference evidence="7" key="1">
    <citation type="submission" date="2017-11" db="EMBL/GenBank/DDBJ databases">
        <authorList>
            <person name="Zhu W."/>
        </authorList>
    </citation>
    <scope>NUCLEOTIDE SEQUENCE [LARGE SCALE GENOMIC DNA]</scope>
    <source>
        <strain evidence="7">CAU 1183</strain>
    </source>
</reference>
<dbReference type="InterPro" id="IPR036388">
    <property type="entry name" value="WH-like_DNA-bd_sf"/>
</dbReference>
<sequence length="300" mass="34300">MDFDQLYYFQMVAKHESFTKSSEELNLSQPALSRSILRLEEEIGVPLFERKSRGVVLNQYGNVFLKYTNQVLSEMKEAKQKIQDMVNPYHGVISLAFIQTLGSSFVPDLISDFQNEFPNIQFHLSQNISSKILKEIDDANIDIGFCSSIDSHESLYSIPVLTEELFLIVPATHRLAGKERVNLSEVADDAFIFFKPKTALHDLIENLCNEAGFRPRKVFEGFEERTVSDLVGANLGVAVVPHIPDLDKSKISMIRIQSPECFRVIQMVWRINGYMSPAVTNFKEFVEKRAIDTKRIDIKR</sequence>
<dbReference type="Pfam" id="PF00126">
    <property type="entry name" value="HTH_1"/>
    <property type="match status" value="1"/>
</dbReference>
<keyword evidence="3" id="KW-0238">DNA-binding</keyword>
<dbReference type="PRINTS" id="PR00039">
    <property type="entry name" value="HTHLYSR"/>
</dbReference>
<dbReference type="InterPro" id="IPR005119">
    <property type="entry name" value="LysR_subst-bd"/>
</dbReference>
<dbReference type="SUPFAM" id="SSF53850">
    <property type="entry name" value="Periplasmic binding protein-like II"/>
    <property type="match status" value="1"/>
</dbReference>
<dbReference type="Gene3D" id="3.40.190.290">
    <property type="match status" value="1"/>
</dbReference>
<dbReference type="FunFam" id="1.10.10.10:FF:000001">
    <property type="entry name" value="LysR family transcriptional regulator"/>
    <property type="match status" value="1"/>
</dbReference>
<dbReference type="SUPFAM" id="SSF46785">
    <property type="entry name" value="Winged helix' DNA-binding domain"/>
    <property type="match status" value="1"/>
</dbReference>
<dbReference type="EMBL" id="PIOC01000033">
    <property type="protein sequence ID" value="RDW15189.1"/>
    <property type="molecule type" value="Genomic_DNA"/>
</dbReference>
<dbReference type="CDD" id="cd08434">
    <property type="entry name" value="PBP2_GltC_like"/>
    <property type="match status" value="1"/>
</dbReference>
<feature type="domain" description="HTH lysR-type" evidence="5">
    <location>
        <begin position="1"/>
        <end position="58"/>
    </location>
</feature>
<dbReference type="PROSITE" id="PS50931">
    <property type="entry name" value="HTH_LYSR"/>
    <property type="match status" value="1"/>
</dbReference>
<evidence type="ECO:0000256" key="3">
    <source>
        <dbReference type="ARBA" id="ARBA00023125"/>
    </source>
</evidence>
<dbReference type="OrthoDB" id="9803735at2"/>
<proteinExistence type="inferred from homology"/>
<dbReference type="PANTHER" id="PTHR30419:SF28">
    <property type="entry name" value="HTH-TYPE TRANSCRIPTIONAL REGULATOR BSDA"/>
    <property type="match status" value="1"/>
</dbReference>
<dbReference type="Gene3D" id="1.10.10.10">
    <property type="entry name" value="Winged helix-like DNA-binding domain superfamily/Winged helix DNA-binding domain"/>
    <property type="match status" value="1"/>
</dbReference>
<name>A0A3D8PIW9_9BACI</name>
<dbReference type="InterPro" id="IPR036390">
    <property type="entry name" value="WH_DNA-bd_sf"/>
</dbReference>
<comment type="caution">
    <text evidence="6">The sequence shown here is derived from an EMBL/GenBank/DDBJ whole genome shotgun (WGS) entry which is preliminary data.</text>
</comment>
<evidence type="ECO:0000256" key="1">
    <source>
        <dbReference type="ARBA" id="ARBA00009437"/>
    </source>
</evidence>
<dbReference type="RefSeq" id="WP_115774946.1">
    <property type="nucleotide sequence ID" value="NZ_PIOC01000033.1"/>
</dbReference>
<dbReference type="GO" id="GO:0003677">
    <property type="term" value="F:DNA binding"/>
    <property type="evidence" value="ECO:0007669"/>
    <property type="project" value="UniProtKB-KW"/>
</dbReference>
<protein>
    <submittedName>
        <fullName evidence="6">LysR family transcriptional regulator</fullName>
    </submittedName>
</protein>
<evidence type="ECO:0000256" key="2">
    <source>
        <dbReference type="ARBA" id="ARBA00023015"/>
    </source>
</evidence>
<evidence type="ECO:0000313" key="6">
    <source>
        <dbReference type="EMBL" id="RDW15189.1"/>
    </source>
</evidence>
<gene>
    <name evidence="6" type="ORF">CWR48_19350</name>
</gene>
<keyword evidence="2" id="KW-0805">Transcription regulation</keyword>
<dbReference type="InterPro" id="IPR050950">
    <property type="entry name" value="HTH-type_LysR_regulators"/>
</dbReference>
<organism evidence="6 7">
    <name type="scientific">Oceanobacillus arenosus</name>
    <dbReference type="NCBI Taxonomy" id="1229153"/>
    <lineage>
        <taxon>Bacteria</taxon>
        <taxon>Bacillati</taxon>
        <taxon>Bacillota</taxon>
        <taxon>Bacilli</taxon>
        <taxon>Bacillales</taxon>
        <taxon>Bacillaceae</taxon>
        <taxon>Oceanobacillus</taxon>
    </lineage>
</organism>
<accession>A0A3D8PIW9</accession>
<keyword evidence="7" id="KW-1185">Reference proteome</keyword>
<dbReference type="Proteomes" id="UP000257143">
    <property type="component" value="Unassembled WGS sequence"/>
</dbReference>
<dbReference type="AlphaFoldDB" id="A0A3D8PIW9"/>
<dbReference type="GO" id="GO:0003700">
    <property type="term" value="F:DNA-binding transcription factor activity"/>
    <property type="evidence" value="ECO:0007669"/>
    <property type="project" value="InterPro"/>
</dbReference>
<comment type="similarity">
    <text evidence="1">Belongs to the LysR transcriptional regulatory family.</text>
</comment>
<evidence type="ECO:0000256" key="4">
    <source>
        <dbReference type="ARBA" id="ARBA00023163"/>
    </source>
</evidence>